<comment type="caution">
    <text evidence="5">The sequence shown here is derived from an EMBL/GenBank/DDBJ whole genome shotgun (WGS) entry which is preliminary data.</text>
</comment>
<evidence type="ECO:0000256" key="1">
    <source>
        <dbReference type="ARBA" id="ARBA00004123"/>
    </source>
</evidence>
<dbReference type="InParanoid" id="A0A200PNA1"/>
<dbReference type="PANTHER" id="PTHR16684:SF11">
    <property type="entry name" value="CENTROMERE PROTEIN C"/>
    <property type="match status" value="1"/>
</dbReference>
<feature type="region of interest" description="Disordered" evidence="4">
    <location>
        <begin position="74"/>
        <end position="127"/>
    </location>
</feature>
<comment type="similarity">
    <text evidence="2">Belongs to the CENP-C/MIF2 family.</text>
</comment>
<evidence type="ECO:0000313" key="6">
    <source>
        <dbReference type="Proteomes" id="UP000195402"/>
    </source>
</evidence>
<dbReference type="GO" id="GO:0051455">
    <property type="term" value="P:spindle attachment to meiosis I kinetochore"/>
    <property type="evidence" value="ECO:0007669"/>
    <property type="project" value="TreeGrafter"/>
</dbReference>
<feature type="compositionally biased region" description="Basic and acidic residues" evidence="4">
    <location>
        <begin position="404"/>
        <end position="427"/>
    </location>
</feature>
<evidence type="ECO:0008006" key="7">
    <source>
        <dbReference type="Google" id="ProtNLM"/>
    </source>
</evidence>
<dbReference type="PANTHER" id="PTHR16684">
    <property type="entry name" value="CENTROMERE PROTEIN C"/>
    <property type="match status" value="1"/>
</dbReference>
<accession>A0A200PNA1</accession>
<evidence type="ECO:0000256" key="2">
    <source>
        <dbReference type="ARBA" id="ARBA00010291"/>
    </source>
</evidence>
<evidence type="ECO:0000313" key="5">
    <source>
        <dbReference type="EMBL" id="OUZ99688.1"/>
    </source>
</evidence>
<name>A0A200PNA1_MACCD</name>
<dbReference type="GO" id="GO:0005634">
    <property type="term" value="C:nucleus"/>
    <property type="evidence" value="ECO:0007669"/>
    <property type="project" value="UniProtKB-SubCell"/>
</dbReference>
<dbReference type="GO" id="GO:0019237">
    <property type="term" value="F:centromeric DNA binding"/>
    <property type="evidence" value="ECO:0007669"/>
    <property type="project" value="InterPro"/>
</dbReference>
<keyword evidence="3" id="KW-0539">Nucleus</keyword>
<dbReference type="AlphaFoldDB" id="A0A200PNA1"/>
<feature type="compositionally biased region" description="Basic and acidic residues" evidence="4">
    <location>
        <begin position="708"/>
        <end position="718"/>
    </location>
</feature>
<feature type="compositionally biased region" description="Polar residues" evidence="4">
    <location>
        <begin position="584"/>
        <end position="595"/>
    </location>
</feature>
<gene>
    <name evidence="5" type="ORF">BVC80_9063g54</name>
</gene>
<proteinExistence type="inferred from homology"/>
<feature type="compositionally biased region" description="Polar residues" evidence="4">
    <location>
        <begin position="341"/>
        <end position="359"/>
    </location>
</feature>
<feature type="compositionally biased region" description="Polar residues" evidence="4">
    <location>
        <begin position="602"/>
        <end position="629"/>
    </location>
</feature>
<protein>
    <recommendedName>
        <fullName evidence="7">Centromere protein C/Mif2/cnp3</fullName>
    </recommendedName>
</protein>
<organism evidence="5 6">
    <name type="scientific">Macleaya cordata</name>
    <name type="common">Five-seeded plume-poppy</name>
    <name type="synonym">Bocconia cordata</name>
    <dbReference type="NCBI Taxonomy" id="56857"/>
    <lineage>
        <taxon>Eukaryota</taxon>
        <taxon>Viridiplantae</taxon>
        <taxon>Streptophyta</taxon>
        <taxon>Embryophyta</taxon>
        <taxon>Tracheophyta</taxon>
        <taxon>Spermatophyta</taxon>
        <taxon>Magnoliopsida</taxon>
        <taxon>Ranunculales</taxon>
        <taxon>Papaveraceae</taxon>
        <taxon>Papaveroideae</taxon>
        <taxon>Macleaya</taxon>
    </lineage>
</organism>
<feature type="region of interest" description="Disordered" evidence="4">
    <location>
        <begin position="337"/>
        <end position="368"/>
    </location>
</feature>
<feature type="region of interest" description="Disordered" evidence="4">
    <location>
        <begin position="577"/>
        <end position="654"/>
    </location>
</feature>
<keyword evidence="6" id="KW-1185">Reference proteome</keyword>
<dbReference type="STRING" id="56857.A0A200PNA1"/>
<dbReference type="GO" id="GO:0000776">
    <property type="term" value="C:kinetochore"/>
    <property type="evidence" value="ECO:0007669"/>
    <property type="project" value="InterPro"/>
</dbReference>
<dbReference type="InterPro" id="IPR028386">
    <property type="entry name" value="CENP-C/Mif2/cnp3"/>
</dbReference>
<evidence type="ECO:0000256" key="4">
    <source>
        <dbReference type="SAM" id="MobiDB-lite"/>
    </source>
</evidence>
<feature type="compositionally biased region" description="Basic residues" evidence="4">
    <location>
        <begin position="630"/>
        <end position="651"/>
    </location>
</feature>
<dbReference type="OrthoDB" id="1939643at2759"/>
<dbReference type="OMA" id="IHRGNTE"/>
<sequence>MVSELRNPDLVDPLHDFSVLLLLPRTFRDLKKTANSEQGDIELIKSHLKSMAIESSGKLLEQANTILNSTSELQKNQNSELPGHMPSDDKDDAIAGKAKGRPQERRPGLGRKRARFSLKPNTSQPNLIDNMKLNIDQLQDPEDFFCAYEKLEKAEKELQRQRGDMPAGSTKHNLSMTARSRRPGILGKTVGYKHRYSSVFPDSDEVLSSQEIFETDIPSQSSNTLNVKITDQHGPTEERELSSQGCKDVIQGKDSVAEAENGVNSLLDEILSTNCTDLDGDGAVTFLQERLQIKPINLDKLCLPDLDSLRKRNVTTSVEQLRRPRKALSDIDNNIKRLRSKTSTESHQVADSSMYQRTSPTPPKSPFASMSLLKKRISQMGPPISPFSFRDIDVSPVRHVSPVEGREKQDLSPDVDSDHNDANDKTTGKLNRKGLNTSGEFHSPMLVDDNTAGSNMVSEKLDMPTDDNANRFDTDMDIRLSAPDGVLEDKIECMRQETVASEQQEPHLKGSPVGNMDYSGSQLGESNSIACQHRQEDGHSQTADTLPEQNTECELQVEDMQQEKVASEQEELGIEDLPLGNMDCSGSQLDESNSIADKDQPQDGNSQTADILPEQNNETYQEPSTMSSKQQRKQKALPLNRSKRREVPHRKSLADEFNSIAVEHLPEHGNSQTVDILPEENNEAHQEPSTMSLNEQRKGKAPPHNRSKSREVSHRKSLAEAGTKWESGVRRSTRIRTRPLEYWKGERFLYGRIHQSLLTVIGLKYESPPKSKKEKPAFRVKSYVSDEYKELVEKAALH</sequence>
<dbReference type="EMBL" id="MVGT01004391">
    <property type="protein sequence ID" value="OUZ99688.1"/>
    <property type="molecule type" value="Genomic_DNA"/>
</dbReference>
<dbReference type="FunCoup" id="A0A200PNA1">
    <property type="interactions" value="1198"/>
</dbReference>
<dbReference type="Proteomes" id="UP000195402">
    <property type="component" value="Unassembled WGS sequence"/>
</dbReference>
<comment type="subcellular location">
    <subcellularLocation>
        <location evidence="1">Nucleus</location>
    </subcellularLocation>
</comment>
<feature type="region of interest" description="Disordered" evidence="4">
    <location>
        <begin position="400"/>
        <end position="450"/>
    </location>
</feature>
<dbReference type="GO" id="GO:0051382">
    <property type="term" value="P:kinetochore assembly"/>
    <property type="evidence" value="ECO:0007669"/>
    <property type="project" value="InterPro"/>
</dbReference>
<dbReference type="GO" id="GO:0051315">
    <property type="term" value="P:attachment of mitotic spindle microtubules to kinetochore"/>
    <property type="evidence" value="ECO:0007669"/>
    <property type="project" value="TreeGrafter"/>
</dbReference>
<reference evidence="5 6" key="1">
    <citation type="journal article" date="2017" name="Mol. Plant">
        <title>The Genome of Medicinal Plant Macleaya cordata Provides New Insights into Benzylisoquinoline Alkaloids Metabolism.</title>
        <authorList>
            <person name="Liu X."/>
            <person name="Liu Y."/>
            <person name="Huang P."/>
            <person name="Ma Y."/>
            <person name="Qing Z."/>
            <person name="Tang Q."/>
            <person name="Cao H."/>
            <person name="Cheng P."/>
            <person name="Zheng Y."/>
            <person name="Yuan Z."/>
            <person name="Zhou Y."/>
            <person name="Liu J."/>
            <person name="Tang Z."/>
            <person name="Zhuo Y."/>
            <person name="Zhang Y."/>
            <person name="Yu L."/>
            <person name="Huang J."/>
            <person name="Yang P."/>
            <person name="Peng Q."/>
            <person name="Zhang J."/>
            <person name="Jiang W."/>
            <person name="Zhang Z."/>
            <person name="Lin K."/>
            <person name="Ro D.K."/>
            <person name="Chen X."/>
            <person name="Xiong X."/>
            <person name="Shang Y."/>
            <person name="Huang S."/>
            <person name="Zeng J."/>
        </authorList>
    </citation>
    <scope>NUCLEOTIDE SEQUENCE [LARGE SCALE GENOMIC DNA]</scope>
    <source>
        <strain evidence="6">cv. BLH2017</strain>
        <tissue evidence="5">Root</tissue>
    </source>
</reference>
<feature type="region of interest" description="Disordered" evidence="4">
    <location>
        <begin position="498"/>
        <end position="524"/>
    </location>
</feature>
<evidence type="ECO:0000256" key="3">
    <source>
        <dbReference type="ARBA" id="ARBA00023242"/>
    </source>
</evidence>
<feature type="region of interest" description="Disordered" evidence="4">
    <location>
        <begin position="681"/>
        <end position="725"/>
    </location>
</feature>